<dbReference type="Proteomes" id="UP000828251">
    <property type="component" value="Unassembled WGS sequence"/>
</dbReference>
<name>A0A9D3W4R9_9ROSI</name>
<comment type="caution">
    <text evidence="1">The sequence shown here is derived from an EMBL/GenBank/DDBJ whole genome shotgun (WGS) entry which is preliminary data.</text>
</comment>
<accession>A0A9D3W4R9</accession>
<organism evidence="1 2">
    <name type="scientific">Gossypium stocksii</name>
    <dbReference type="NCBI Taxonomy" id="47602"/>
    <lineage>
        <taxon>Eukaryota</taxon>
        <taxon>Viridiplantae</taxon>
        <taxon>Streptophyta</taxon>
        <taxon>Embryophyta</taxon>
        <taxon>Tracheophyta</taxon>
        <taxon>Spermatophyta</taxon>
        <taxon>Magnoliopsida</taxon>
        <taxon>eudicotyledons</taxon>
        <taxon>Gunneridae</taxon>
        <taxon>Pentapetalae</taxon>
        <taxon>rosids</taxon>
        <taxon>malvids</taxon>
        <taxon>Malvales</taxon>
        <taxon>Malvaceae</taxon>
        <taxon>Malvoideae</taxon>
        <taxon>Gossypium</taxon>
    </lineage>
</organism>
<dbReference type="EMBL" id="JAIQCV010000004">
    <property type="protein sequence ID" value="KAH1107800.1"/>
    <property type="molecule type" value="Genomic_DNA"/>
</dbReference>
<proteinExistence type="predicted"/>
<gene>
    <name evidence="1" type="ORF">J1N35_011568</name>
</gene>
<dbReference type="AlphaFoldDB" id="A0A9D3W4R9"/>
<sequence>FSRSVGAANDTEAIETFPSSLDQGVFSVRKMAVVMASDSQSKGGSGKVPTGSGLVVPGLKFKQRKVSAVWDFLLGCGRVTAPNSRSSKQIAIDRYSQGNW</sequence>
<evidence type="ECO:0000313" key="2">
    <source>
        <dbReference type="Proteomes" id="UP000828251"/>
    </source>
</evidence>
<reference evidence="1 2" key="1">
    <citation type="journal article" date="2021" name="Plant Biotechnol. J.">
        <title>Multi-omics assisted identification of the key and species-specific regulatory components of drought-tolerant mechanisms in Gossypium stocksii.</title>
        <authorList>
            <person name="Yu D."/>
            <person name="Ke L."/>
            <person name="Zhang D."/>
            <person name="Wu Y."/>
            <person name="Sun Y."/>
            <person name="Mei J."/>
            <person name="Sun J."/>
            <person name="Sun Y."/>
        </authorList>
    </citation>
    <scope>NUCLEOTIDE SEQUENCE [LARGE SCALE GENOMIC DNA]</scope>
    <source>
        <strain evidence="2">cv. E1</strain>
        <tissue evidence="1">Leaf</tissue>
    </source>
</reference>
<keyword evidence="2" id="KW-1185">Reference proteome</keyword>
<protein>
    <submittedName>
        <fullName evidence="1">Uncharacterized protein</fullName>
    </submittedName>
</protein>
<feature type="non-terminal residue" evidence="1">
    <location>
        <position position="1"/>
    </location>
</feature>
<evidence type="ECO:0000313" key="1">
    <source>
        <dbReference type="EMBL" id="KAH1107800.1"/>
    </source>
</evidence>